<comment type="caution">
    <text evidence="2">The sequence shown here is derived from an EMBL/GenBank/DDBJ whole genome shotgun (WGS) entry which is preliminary data.</text>
</comment>
<protein>
    <recommendedName>
        <fullName evidence="4">Thaumatin-like protein 1</fullName>
    </recommendedName>
</protein>
<keyword evidence="3" id="KW-1185">Reference proteome</keyword>
<reference evidence="2 3" key="1">
    <citation type="submission" date="2020-08" db="EMBL/GenBank/DDBJ databases">
        <title>Plant Genome Project.</title>
        <authorList>
            <person name="Zhang R.-G."/>
        </authorList>
    </citation>
    <scope>NUCLEOTIDE SEQUENCE [LARGE SCALE GENOMIC DNA]</scope>
    <source>
        <tissue evidence="2">Rhizome</tissue>
    </source>
</reference>
<dbReference type="Pfam" id="PF00314">
    <property type="entry name" value="Thaumatin"/>
    <property type="match status" value="1"/>
</dbReference>
<dbReference type="Proteomes" id="UP000734854">
    <property type="component" value="Unassembled WGS sequence"/>
</dbReference>
<gene>
    <name evidence="2" type="ORF">ZIOFF_011925</name>
</gene>
<dbReference type="InterPro" id="IPR017949">
    <property type="entry name" value="Thaumatin_CS"/>
</dbReference>
<evidence type="ECO:0000313" key="2">
    <source>
        <dbReference type="EMBL" id="KAG6529712.1"/>
    </source>
</evidence>
<keyword evidence="1" id="KW-0732">Signal</keyword>
<evidence type="ECO:0000256" key="1">
    <source>
        <dbReference type="SAM" id="SignalP"/>
    </source>
</evidence>
<dbReference type="InterPro" id="IPR001938">
    <property type="entry name" value="Thaumatin"/>
</dbReference>
<dbReference type="PROSITE" id="PS00316">
    <property type="entry name" value="THAUMATIN_1"/>
    <property type="match status" value="1"/>
</dbReference>
<sequence length="302" mass="30636">MDHTILYGVLVLVSVFLCCLFAGDCTTFAFINRCDDTVWPGVLSNSGSPPLSVTGFSLPAGTARSLLVPSGWSGRFWARTGCSFDDAGRGSCATGDCGSGQVECNGAAAAPPATLVEFTLGGGAGGADFYDVSLVDGYNLPVGVAAEAAGCGETGCAADVNRVCPAEMRAGGGAACRSACDAFGTPELCCTGEFASPSTCRPSAYSEVFKAACPLAYSYAFDDATSTFTCAAAQRYAITFCPNSTPSKKAASSSQSRPAPRTAGLVLQDDSWLASLATGSAMARRAAPAPLGAALLFVFLLL</sequence>
<dbReference type="EMBL" id="JACMSC010000003">
    <property type="protein sequence ID" value="KAG6529712.1"/>
    <property type="molecule type" value="Genomic_DNA"/>
</dbReference>
<dbReference type="CDD" id="cd09218">
    <property type="entry name" value="TLP-PA"/>
    <property type="match status" value="1"/>
</dbReference>
<dbReference type="AlphaFoldDB" id="A0A8J5M023"/>
<dbReference type="PIRSF" id="PIRSF002703">
    <property type="entry name" value="Thaumatin"/>
    <property type="match status" value="1"/>
</dbReference>
<accession>A0A8J5M023</accession>
<organism evidence="2 3">
    <name type="scientific">Zingiber officinale</name>
    <name type="common">Ginger</name>
    <name type="synonym">Amomum zingiber</name>
    <dbReference type="NCBI Taxonomy" id="94328"/>
    <lineage>
        <taxon>Eukaryota</taxon>
        <taxon>Viridiplantae</taxon>
        <taxon>Streptophyta</taxon>
        <taxon>Embryophyta</taxon>
        <taxon>Tracheophyta</taxon>
        <taxon>Spermatophyta</taxon>
        <taxon>Magnoliopsida</taxon>
        <taxon>Liliopsida</taxon>
        <taxon>Zingiberales</taxon>
        <taxon>Zingiberaceae</taxon>
        <taxon>Zingiber</taxon>
    </lineage>
</organism>
<feature type="signal peptide" evidence="1">
    <location>
        <begin position="1"/>
        <end position="25"/>
    </location>
</feature>
<dbReference type="FunFam" id="2.60.110.10:FF:000001">
    <property type="entry name" value="THAUMATIN-LIKE PROTEIN 1"/>
    <property type="match status" value="1"/>
</dbReference>
<dbReference type="SMART" id="SM00205">
    <property type="entry name" value="THN"/>
    <property type="match status" value="1"/>
</dbReference>
<dbReference type="OrthoDB" id="430315at2759"/>
<dbReference type="PANTHER" id="PTHR31048">
    <property type="entry name" value="OS03G0233200 PROTEIN"/>
    <property type="match status" value="1"/>
</dbReference>
<name>A0A8J5M023_ZINOF</name>
<evidence type="ECO:0008006" key="4">
    <source>
        <dbReference type="Google" id="ProtNLM"/>
    </source>
</evidence>
<proteinExistence type="predicted"/>
<evidence type="ECO:0000313" key="3">
    <source>
        <dbReference type="Proteomes" id="UP000734854"/>
    </source>
</evidence>
<dbReference type="PROSITE" id="PS51367">
    <property type="entry name" value="THAUMATIN_2"/>
    <property type="match status" value="1"/>
</dbReference>
<feature type="chain" id="PRO_5035145076" description="Thaumatin-like protein 1" evidence="1">
    <location>
        <begin position="26"/>
        <end position="302"/>
    </location>
</feature>